<dbReference type="AlphaFoldDB" id="A0A8H9IR45"/>
<reference evidence="2" key="2">
    <citation type="submission" date="2020-09" db="EMBL/GenBank/DDBJ databases">
        <authorList>
            <person name="Sun Q."/>
            <person name="Zhou Y."/>
        </authorList>
    </citation>
    <scope>NUCLEOTIDE SEQUENCE</scope>
    <source>
        <strain evidence="2">CGMCC 4.7679</strain>
    </source>
</reference>
<evidence type="ECO:0000256" key="1">
    <source>
        <dbReference type="SAM" id="SignalP"/>
    </source>
</evidence>
<gene>
    <name evidence="2" type="ORF">GCM10017566_11110</name>
</gene>
<organism evidence="2 3">
    <name type="scientific">Amycolatopsis bartoniae</name>
    <dbReference type="NCBI Taxonomy" id="941986"/>
    <lineage>
        <taxon>Bacteria</taxon>
        <taxon>Bacillati</taxon>
        <taxon>Actinomycetota</taxon>
        <taxon>Actinomycetes</taxon>
        <taxon>Pseudonocardiales</taxon>
        <taxon>Pseudonocardiaceae</taxon>
        <taxon>Amycolatopsis</taxon>
    </lineage>
</organism>
<keyword evidence="3" id="KW-1185">Reference proteome</keyword>
<comment type="caution">
    <text evidence="2">The sequence shown here is derived from an EMBL/GenBank/DDBJ whole genome shotgun (WGS) entry which is preliminary data.</text>
</comment>
<accession>A0A8H9IR45</accession>
<feature type="signal peptide" evidence="1">
    <location>
        <begin position="1"/>
        <end position="27"/>
    </location>
</feature>
<dbReference type="RefSeq" id="WP_186382242.1">
    <property type="nucleotide sequence ID" value="NZ_BNAV01000001.1"/>
</dbReference>
<sequence length="67" mass="6580">MRRITTAVAAFALATGTLLGVTGTASAAPTSVSVDMCVGGGGTLLYNGEGAALSCWGGWFNGMPVNV</sequence>
<proteinExistence type="predicted"/>
<name>A0A8H9IR45_9PSEU</name>
<keyword evidence="1" id="KW-0732">Signal</keyword>
<dbReference type="EMBL" id="BNAV01000001">
    <property type="protein sequence ID" value="GHF39594.1"/>
    <property type="molecule type" value="Genomic_DNA"/>
</dbReference>
<protein>
    <submittedName>
        <fullName evidence="2">Uncharacterized protein</fullName>
    </submittedName>
</protein>
<reference evidence="2" key="1">
    <citation type="journal article" date="2014" name="Int. J. Syst. Evol. Microbiol.">
        <title>Complete genome sequence of Corynebacterium casei LMG S-19264T (=DSM 44701T), isolated from a smear-ripened cheese.</title>
        <authorList>
            <consortium name="US DOE Joint Genome Institute (JGI-PGF)"/>
            <person name="Walter F."/>
            <person name="Albersmeier A."/>
            <person name="Kalinowski J."/>
            <person name="Ruckert C."/>
        </authorList>
    </citation>
    <scope>NUCLEOTIDE SEQUENCE</scope>
    <source>
        <strain evidence="2">CGMCC 4.7679</strain>
    </source>
</reference>
<dbReference type="Proteomes" id="UP000658656">
    <property type="component" value="Unassembled WGS sequence"/>
</dbReference>
<evidence type="ECO:0000313" key="2">
    <source>
        <dbReference type="EMBL" id="GHF39594.1"/>
    </source>
</evidence>
<evidence type="ECO:0000313" key="3">
    <source>
        <dbReference type="Proteomes" id="UP000658656"/>
    </source>
</evidence>
<feature type="chain" id="PRO_5034950234" evidence="1">
    <location>
        <begin position="28"/>
        <end position="67"/>
    </location>
</feature>